<proteinExistence type="predicted"/>
<organism evidence="1 2">
    <name type="scientific">Neohortaea acidophila</name>
    <dbReference type="NCBI Taxonomy" id="245834"/>
    <lineage>
        <taxon>Eukaryota</taxon>
        <taxon>Fungi</taxon>
        <taxon>Dikarya</taxon>
        <taxon>Ascomycota</taxon>
        <taxon>Pezizomycotina</taxon>
        <taxon>Dothideomycetes</taxon>
        <taxon>Dothideomycetidae</taxon>
        <taxon>Mycosphaerellales</taxon>
        <taxon>Teratosphaeriaceae</taxon>
        <taxon>Neohortaea</taxon>
    </lineage>
</organism>
<dbReference type="Proteomes" id="UP000799767">
    <property type="component" value="Unassembled WGS sequence"/>
</dbReference>
<dbReference type="GeneID" id="54470262"/>
<dbReference type="AlphaFoldDB" id="A0A6A6PVS6"/>
<reference evidence="1" key="1">
    <citation type="journal article" date="2020" name="Stud. Mycol.">
        <title>101 Dothideomycetes genomes: a test case for predicting lifestyles and emergence of pathogens.</title>
        <authorList>
            <person name="Haridas S."/>
            <person name="Albert R."/>
            <person name="Binder M."/>
            <person name="Bloem J."/>
            <person name="Labutti K."/>
            <person name="Salamov A."/>
            <person name="Andreopoulos B."/>
            <person name="Baker S."/>
            <person name="Barry K."/>
            <person name="Bills G."/>
            <person name="Bluhm B."/>
            <person name="Cannon C."/>
            <person name="Castanera R."/>
            <person name="Culley D."/>
            <person name="Daum C."/>
            <person name="Ezra D."/>
            <person name="Gonzalez J."/>
            <person name="Henrissat B."/>
            <person name="Kuo A."/>
            <person name="Liang C."/>
            <person name="Lipzen A."/>
            <person name="Lutzoni F."/>
            <person name="Magnuson J."/>
            <person name="Mondo S."/>
            <person name="Nolan M."/>
            <person name="Ohm R."/>
            <person name="Pangilinan J."/>
            <person name="Park H.-J."/>
            <person name="Ramirez L."/>
            <person name="Alfaro M."/>
            <person name="Sun H."/>
            <person name="Tritt A."/>
            <person name="Yoshinaga Y."/>
            <person name="Zwiers L.-H."/>
            <person name="Turgeon B."/>
            <person name="Goodwin S."/>
            <person name="Spatafora J."/>
            <person name="Crous P."/>
            <person name="Grigoriev I."/>
        </authorList>
    </citation>
    <scope>NUCLEOTIDE SEQUENCE</scope>
    <source>
        <strain evidence="1">CBS 113389</strain>
    </source>
</reference>
<keyword evidence="2" id="KW-1185">Reference proteome</keyword>
<protein>
    <submittedName>
        <fullName evidence="1">Uncharacterized protein</fullName>
    </submittedName>
</protein>
<accession>A0A6A6PVS6</accession>
<dbReference type="EMBL" id="MU001634">
    <property type="protein sequence ID" value="KAF2483844.1"/>
    <property type="molecule type" value="Genomic_DNA"/>
</dbReference>
<sequence>MESVSSRGLGHLMNSYLVWNVGVGTHYGTVFAIDQGQATIQKVCCEPATALYSPTCHSIPVQCNPPVLRRKPPPASITPFGTSIPPNCPIAMPPIEVQPRAM</sequence>
<evidence type="ECO:0000313" key="2">
    <source>
        <dbReference type="Proteomes" id="UP000799767"/>
    </source>
</evidence>
<gene>
    <name evidence="1" type="ORF">BDY17DRAFT_116715</name>
</gene>
<evidence type="ECO:0000313" key="1">
    <source>
        <dbReference type="EMBL" id="KAF2483844.1"/>
    </source>
</evidence>
<name>A0A6A6PVS6_9PEZI</name>
<dbReference type="RefSeq" id="XP_033590414.1">
    <property type="nucleotide sequence ID" value="XM_033729260.1"/>
</dbReference>